<gene>
    <name evidence="2" type="ORF">FQ330_07860</name>
</gene>
<dbReference type="EMBL" id="VOIR01000014">
    <property type="protein sequence ID" value="KAA6432877.1"/>
    <property type="molecule type" value="Genomic_DNA"/>
</dbReference>
<reference evidence="2 3" key="1">
    <citation type="submission" date="2019-08" db="EMBL/GenBank/DDBJ databases">
        <title>Agrococcus lahaulensis sp. nov., isolated from a cold desert of the Indian Himalayas.</title>
        <authorList>
            <person name="Qu J.H."/>
        </authorList>
    </citation>
    <scope>NUCLEOTIDE SEQUENCE [LARGE SCALE GENOMIC DNA]</scope>
    <source>
        <strain evidence="2 3">NS18</strain>
    </source>
</reference>
<dbReference type="AlphaFoldDB" id="A0A5M8QA74"/>
<evidence type="ECO:0000313" key="2">
    <source>
        <dbReference type="EMBL" id="KAA6432877.1"/>
    </source>
</evidence>
<sequence>MRDLRLDLLAAGGATTRTALRALGHSHRAMRAAVDAGVADAVTRSWLVLPDAMPTIRTALAAGGAVGGASALATYGVWVTEAPPLQIATTPTTGVAAATVGTRLWVRFERDAQPWRVSIIDALAQHAVRVEREHAIASIDSALHQGLIDDGDLDRLFGMLPQRCGPWRRRLDAAAESGLESLLRVPCRDRGWTVESQVPAPGGGRSDLLIDGWLYVEADGAQWHDEPKQAAKDRRRNASITAAGGRWLRFGYADVVHQPTRTLDTIALVLAQGRPVRRLAG</sequence>
<dbReference type="Proteomes" id="UP000323221">
    <property type="component" value="Unassembled WGS sequence"/>
</dbReference>
<proteinExistence type="predicted"/>
<name>A0A5M8QA74_9MICO</name>
<dbReference type="InterPro" id="IPR007569">
    <property type="entry name" value="DUF559"/>
</dbReference>
<accession>A0A5M8QA74</accession>
<evidence type="ECO:0000313" key="3">
    <source>
        <dbReference type="Proteomes" id="UP000323221"/>
    </source>
</evidence>
<organism evidence="2 3">
    <name type="scientific">Agrococcus sediminis</name>
    <dbReference type="NCBI Taxonomy" id="2599924"/>
    <lineage>
        <taxon>Bacteria</taxon>
        <taxon>Bacillati</taxon>
        <taxon>Actinomycetota</taxon>
        <taxon>Actinomycetes</taxon>
        <taxon>Micrococcales</taxon>
        <taxon>Microbacteriaceae</taxon>
        <taxon>Agrococcus</taxon>
    </lineage>
</organism>
<comment type="caution">
    <text evidence="2">The sequence shown here is derived from an EMBL/GenBank/DDBJ whole genome shotgun (WGS) entry which is preliminary data.</text>
</comment>
<keyword evidence="3" id="KW-1185">Reference proteome</keyword>
<dbReference type="Gene3D" id="3.40.960.10">
    <property type="entry name" value="VSR Endonuclease"/>
    <property type="match status" value="1"/>
</dbReference>
<feature type="domain" description="DUF559" evidence="1">
    <location>
        <begin position="214"/>
        <end position="270"/>
    </location>
</feature>
<dbReference type="OrthoDB" id="2594539at2"/>
<evidence type="ECO:0000259" key="1">
    <source>
        <dbReference type="Pfam" id="PF04480"/>
    </source>
</evidence>
<dbReference type="RefSeq" id="WP_146356554.1">
    <property type="nucleotide sequence ID" value="NZ_VOIR01000014.1"/>
</dbReference>
<dbReference type="Pfam" id="PF04480">
    <property type="entry name" value="DUF559"/>
    <property type="match status" value="1"/>
</dbReference>
<protein>
    <submittedName>
        <fullName evidence="2">DUF559 domain-containing protein</fullName>
    </submittedName>
</protein>